<dbReference type="AlphaFoldDB" id="A0A0R1RIJ6"/>
<protein>
    <submittedName>
        <fullName evidence="2">Uncharacterized protein</fullName>
    </submittedName>
</protein>
<sequence>MSKNVYLINDQHHLTGSYRVMPNDYVPDPTIPETDVPQPNESNKVYFDFETKSWIEEPTKPAQPVEATAQDKINAQILATLAADKTAQSKFNAQVLLQLASKTTKEVQA</sequence>
<dbReference type="STRING" id="1114972.FD35_GL001786"/>
<dbReference type="RefSeq" id="WP_017262334.1">
    <property type="nucleotide sequence ID" value="NZ_AUAW01000005.1"/>
</dbReference>
<evidence type="ECO:0000313" key="3">
    <source>
        <dbReference type="Proteomes" id="UP000051999"/>
    </source>
</evidence>
<comment type="caution">
    <text evidence="2">The sequence shown here is derived from an EMBL/GenBank/DDBJ whole genome shotgun (WGS) entry which is preliminary data.</text>
</comment>
<reference evidence="2 3" key="1">
    <citation type="journal article" date="2015" name="Genome Announc.">
        <title>Expanding the biotechnology potential of lactobacilli through comparative genomics of 213 strains and associated genera.</title>
        <authorList>
            <person name="Sun Z."/>
            <person name="Harris H.M."/>
            <person name="McCann A."/>
            <person name="Guo C."/>
            <person name="Argimon S."/>
            <person name="Zhang W."/>
            <person name="Yang X."/>
            <person name="Jeffery I.B."/>
            <person name="Cooney J.C."/>
            <person name="Kagawa T.F."/>
            <person name="Liu W."/>
            <person name="Song Y."/>
            <person name="Salvetti E."/>
            <person name="Wrobel A."/>
            <person name="Rasinkangas P."/>
            <person name="Parkhill J."/>
            <person name="Rea M.C."/>
            <person name="O'Sullivan O."/>
            <person name="Ritari J."/>
            <person name="Douillard F.P."/>
            <person name="Paul Ross R."/>
            <person name="Yang R."/>
            <person name="Briner A.E."/>
            <person name="Felis G.E."/>
            <person name="de Vos W.M."/>
            <person name="Barrangou R."/>
            <person name="Klaenhammer T.R."/>
            <person name="Caufield P.W."/>
            <person name="Cui Y."/>
            <person name="Zhang H."/>
            <person name="O'Toole P.W."/>
        </authorList>
    </citation>
    <scope>NUCLEOTIDE SEQUENCE [LARGE SCALE GENOMIC DNA]</scope>
    <source>
        <strain evidence="2 3">DSM 15814</strain>
    </source>
</reference>
<dbReference type="Proteomes" id="UP000051999">
    <property type="component" value="Unassembled WGS sequence"/>
</dbReference>
<name>A0A0R1RIJ6_9LACO</name>
<evidence type="ECO:0000256" key="1">
    <source>
        <dbReference type="SAM" id="MobiDB-lite"/>
    </source>
</evidence>
<proteinExistence type="predicted"/>
<dbReference type="PATRIC" id="fig|1114972.6.peg.1821"/>
<accession>A0A0R1RIJ6</accession>
<feature type="region of interest" description="Disordered" evidence="1">
    <location>
        <begin position="19"/>
        <end position="42"/>
    </location>
</feature>
<keyword evidence="3" id="KW-1185">Reference proteome</keyword>
<evidence type="ECO:0000313" key="2">
    <source>
        <dbReference type="EMBL" id="KRL56687.1"/>
    </source>
</evidence>
<organism evidence="2 3">
    <name type="scientific">Furfurilactobacillus rossiae DSM 15814</name>
    <dbReference type="NCBI Taxonomy" id="1114972"/>
    <lineage>
        <taxon>Bacteria</taxon>
        <taxon>Bacillati</taxon>
        <taxon>Bacillota</taxon>
        <taxon>Bacilli</taxon>
        <taxon>Lactobacillales</taxon>
        <taxon>Lactobacillaceae</taxon>
        <taxon>Furfurilactobacillus</taxon>
    </lineage>
</organism>
<dbReference type="EMBL" id="AZFF01000003">
    <property type="protein sequence ID" value="KRL56687.1"/>
    <property type="molecule type" value="Genomic_DNA"/>
</dbReference>
<gene>
    <name evidence="2" type="ORF">FD35_GL001786</name>
</gene>